<evidence type="ECO:0000313" key="3">
    <source>
        <dbReference type="Proteomes" id="UP000285084"/>
    </source>
</evidence>
<organism evidence="2 3">
    <name type="scientific">Fusarium oxysporum</name>
    <name type="common">Fusarium vascular wilt</name>
    <dbReference type="NCBI Taxonomy" id="5507"/>
    <lineage>
        <taxon>Eukaryota</taxon>
        <taxon>Fungi</taxon>
        <taxon>Dikarya</taxon>
        <taxon>Ascomycota</taxon>
        <taxon>Pezizomycotina</taxon>
        <taxon>Sordariomycetes</taxon>
        <taxon>Hypocreomycetidae</taxon>
        <taxon>Hypocreales</taxon>
        <taxon>Nectriaceae</taxon>
        <taxon>Fusarium</taxon>
        <taxon>Fusarium oxysporum species complex</taxon>
    </lineage>
</organism>
<dbReference type="AlphaFoldDB" id="A0A420M888"/>
<evidence type="ECO:0000313" key="2">
    <source>
        <dbReference type="EMBL" id="RKK57905.1"/>
    </source>
</evidence>
<dbReference type="Proteomes" id="UP000285084">
    <property type="component" value="Unassembled WGS sequence"/>
</dbReference>
<dbReference type="PANTHER" id="PTHR38848">
    <property type="entry name" value="G-PROTEIN COUPLED RECEPTORS FAMILY 3 PROFILE DOMAIN-CONTAINING PROTEIN"/>
    <property type="match status" value="1"/>
</dbReference>
<comment type="caution">
    <text evidence="2">The sequence shown here is derived from an EMBL/GenBank/DDBJ whole genome shotgun (WGS) entry which is preliminary data.</text>
</comment>
<sequence>MSLQVYLTLLFLVPLVGACATLVITTSNVAAGVVLNGEPGWLCLLTCRSDVLLNAIIIHWLSAKHRTTNSPKNGGIPSCVNAVPPAEIAAAHPSPDIPDFPDNSCLQKN</sequence>
<feature type="signal peptide" evidence="1">
    <location>
        <begin position="1"/>
        <end position="18"/>
    </location>
</feature>
<gene>
    <name evidence="2" type="ORF">BFJ69_g17435</name>
</gene>
<name>A0A420M888_FUSOX</name>
<dbReference type="EMBL" id="MRCX01000813">
    <property type="protein sequence ID" value="RKK57905.1"/>
    <property type="molecule type" value="Genomic_DNA"/>
</dbReference>
<dbReference type="PANTHER" id="PTHR38848:SF3">
    <property type="entry name" value="G-PROTEIN COUPLED RECEPTORS FAMILY 3 PROFILE DOMAIN-CONTAINING PROTEIN"/>
    <property type="match status" value="1"/>
</dbReference>
<proteinExistence type="predicted"/>
<protein>
    <submittedName>
        <fullName evidence="2">Uncharacterized protein</fullName>
    </submittedName>
</protein>
<feature type="chain" id="PRO_5019452494" evidence="1">
    <location>
        <begin position="19"/>
        <end position="109"/>
    </location>
</feature>
<evidence type="ECO:0000256" key="1">
    <source>
        <dbReference type="SAM" id="SignalP"/>
    </source>
</evidence>
<keyword evidence="1" id="KW-0732">Signal</keyword>
<accession>A0A420M888</accession>
<reference evidence="2 3" key="1">
    <citation type="journal article" date="2018" name="Sci. Rep.">
        <title>Characterisation of pathogen-specific regions and novel effector candidates in Fusarium oxysporum f. sp. cepae.</title>
        <authorList>
            <person name="Armitage A.D."/>
            <person name="Taylor A."/>
            <person name="Sobczyk M.K."/>
            <person name="Baxter L."/>
            <person name="Greenfield B.P."/>
            <person name="Bates H.J."/>
            <person name="Wilson F."/>
            <person name="Jackson A.C."/>
            <person name="Ott S."/>
            <person name="Harrison R.J."/>
            <person name="Clarkson J.P."/>
        </authorList>
    </citation>
    <scope>NUCLEOTIDE SEQUENCE [LARGE SCALE GENOMIC DNA]</scope>
    <source>
        <strain evidence="2 3">Fo_A13</strain>
    </source>
</reference>